<organism evidence="6 7">
    <name type="scientific">Desulfobacter postgatei</name>
    <dbReference type="NCBI Taxonomy" id="2293"/>
    <lineage>
        <taxon>Bacteria</taxon>
        <taxon>Pseudomonadati</taxon>
        <taxon>Thermodesulfobacteriota</taxon>
        <taxon>Desulfobacteria</taxon>
        <taxon>Desulfobacterales</taxon>
        <taxon>Desulfobacteraceae</taxon>
        <taxon>Desulfobacter</taxon>
    </lineage>
</organism>
<name>A0A2G6MSG9_9BACT</name>
<dbReference type="GO" id="GO:0022627">
    <property type="term" value="C:cytosolic small ribosomal subunit"/>
    <property type="evidence" value="ECO:0007669"/>
    <property type="project" value="TreeGrafter"/>
</dbReference>
<feature type="domain" description="Sigma 54 modulation/S30EA ribosomal protein C-terminal" evidence="5">
    <location>
        <begin position="126"/>
        <end position="172"/>
    </location>
</feature>
<comment type="subcellular location">
    <subcellularLocation>
        <location evidence="4">Cytoplasm</location>
    </subcellularLocation>
</comment>
<accession>A0A2G6MSG9</accession>
<comment type="subunit">
    <text evidence="2">Associates exclusively with 100S ribosomes, which are dimers of 70S ribosomes.</text>
</comment>
<comment type="similarity">
    <text evidence="4">Belongs to the HPF/YfiA ribosome-associated protein family. Long HPF subfamily.</text>
</comment>
<comment type="subunit">
    <text evidence="4">Interacts with 100S ribosomes.</text>
</comment>
<dbReference type="Pfam" id="PF16321">
    <property type="entry name" value="Ribosom_S30AE_C"/>
    <property type="match status" value="1"/>
</dbReference>
<dbReference type="Pfam" id="PF02482">
    <property type="entry name" value="Ribosomal_S30AE"/>
    <property type="match status" value="1"/>
</dbReference>
<dbReference type="GO" id="GO:0045900">
    <property type="term" value="P:negative regulation of translational elongation"/>
    <property type="evidence" value="ECO:0007669"/>
    <property type="project" value="TreeGrafter"/>
</dbReference>
<dbReference type="AlphaFoldDB" id="A0A2G6MSG9"/>
<keyword evidence="1 4" id="KW-0810">Translation regulation</keyword>
<comment type="function">
    <text evidence="4">Required for dimerization of active 70S ribosomes into 100S ribosomes in stationary phase; 100S ribosomes are translationally inactive and sometimes present during exponential growth.</text>
</comment>
<dbReference type="NCBIfam" id="TIGR00741">
    <property type="entry name" value="yfiA"/>
    <property type="match status" value="1"/>
</dbReference>
<dbReference type="InterPro" id="IPR003489">
    <property type="entry name" value="RHF/RaiA"/>
</dbReference>
<evidence type="ECO:0000313" key="6">
    <source>
        <dbReference type="EMBL" id="PIE62906.1"/>
    </source>
</evidence>
<protein>
    <recommendedName>
        <fullName evidence="3 4">Ribosome hibernation promoting factor</fullName>
        <shortName evidence="4">HPF</shortName>
    </recommendedName>
</protein>
<dbReference type="InterPro" id="IPR034694">
    <property type="entry name" value="HPF_long/plastid"/>
</dbReference>
<dbReference type="InterPro" id="IPR038416">
    <property type="entry name" value="Ribosom_S30AE_C_sf"/>
</dbReference>
<dbReference type="Gene3D" id="3.30.505.50">
    <property type="entry name" value="Sigma 54 modulation/S30EA ribosomal protein, C-terminal domain"/>
    <property type="match status" value="1"/>
</dbReference>
<dbReference type="InterPro" id="IPR036567">
    <property type="entry name" value="RHF-like"/>
</dbReference>
<evidence type="ECO:0000259" key="5">
    <source>
        <dbReference type="Pfam" id="PF16321"/>
    </source>
</evidence>
<dbReference type="InterPro" id="IPR032528">
    <property type="entry name" value="Ribosom_S30AE_C"/>
</dbReference>
<comment type="caution">
    <text evidence="6">The sequence shown here is derived from an EMBL/GenBank/DDBJ whole genome shotgun (WGS) entry which is preliminary data.</text>
</comment>
<reference evidence="6 7" key="1">
    <citation type="submission" date="2017-10" db="EMBL/GenBank/DDBJ databases">
        <title>Novel microbial diversity and functional potential in the marine mammal oral microbiome.</title>
        <authorList>
            <person name="Dudek N.K."/>
            <person name="Sun C.L."/>
            <person name="Burstein D."/>
            <person name="Kantor R.S."/>
            <person name="Aliaga Goltsman D.S."/>
            <person name="Bik E.M."/>
            <person name="Thomas B.C."/>
            <person name="Banfield J.F."/>
            <person name="Relman D.A."/>
        </authorList>
    </citation>
    <scope>NUCLEOTIDE SEQUENCE [LARGE SCALE GENOMIC DNA]</scope>
    <source>
        <strain evidence="6">DOLJORAL78_47_202</strain>
    </source>
</reference>
<dbReference type="Gene3D" id="3.30.160.100">
    <property type="entry name" value="Ribosome hibernation promotion factor-like"/>
    <property type="match status" value="1"/>
</dbReference>
<keyword evidence="4" id="KW-0963">Cytoplasm</keyword>
<evidence type="ECO:0000256" key="2">
    <source>
        <dbReference type="ARBA" id="ARBA00038695"/>
    </source>
</evidence>
<evidence type="ECO:0000313" key="7">
    <source>
        <dbReference type="Proteomes" id="UP000231203"/>
    </source>
</evidence>
<evidence type="ECO:0000256" key="4">
    <source>
        <dbReference type="HAMAP-Rule" id="MF_00839"/>
    </source>
</evidence>
<dbReference type="PANTHER" id="PTHR33231">
    <property type="entry name" value="30S RIBOSOMAL PROTEIN"/>
    <property type="match status" value="1"/>
</dbReference>
<dbReference type="EMBL" id="PDTI01000025">
    <property type="protein sequence ID" value="PIE62906.1"/>
    <property type="molecule type" value="Genomic_DNA"/>
</dbReference>
<gene>
    <name evidence="6" type="primary">raiA</name>
    <name evidence="4" type="synonym">hpf</name>
    <name evidence="6" type="ORF">CSA25_02825</name>
</gene>
<proteinExistence type="inferred from homology"/>
<dbReference type="Proteomes" id="UP000231203">
    <property type="component" value="Unassembled WGS sequence"/>
</dbReference>
<dbReference type="GO" id="GO:0043024">
    <property type="term" value="F:ribosomal small subunit binding"/>
    <property type="evidence" value="ECO:0007669"/>
    <property type="project" value="TreeGrafter"/>
</dbReference>
<evidence type="ECO:0000256" key="3">
    <source>
        <dbReference type="ARBA" id="ARBA00041148"/>
    </source>
</evidence>
<dbReference type="SUPFAM" id="SSF69754">
    <property type="entry name" value="Ribosome binding protein Y (YfiA homologue)"/>
    <property type="match status" value="1"/>
</dbReference>
<dbReference type="HAMAP" id="MF_00839">
    <property type="entry name" value="HPF"/>
    <property type="match status" value="1"/>
</dbReference>
<dbReference type="InterPro" id="IPR050574">
    <property type="entry name" value="HPF/YfiA_ribosome-assoc"/>
</dbReference>
<sequence length="177" mass="19935">MQVTITFKKIEASDSLKSYVNKKFKRFDKMLEGPAEASVVLSVEKIRHIAEITLTSGSLNIHAKETSESMYATIDILADKVKGQITKHKEKIKKHMSGNKSSLTDTREFSIDDPLPEDRVDIIEEPLKTKPMDIEDAVVELELSKKSFYVFVNARTEQVNVVYKHNNGKLGLIAPQG</sequence>
<dbReference type="CDD" id="cd00552">
    <property type="entry name" value="RaiA"/>
    <property type="match status" value="1"/>
</dbReference>
<evidence type="ECO:0000256" key="1">
    <source>
        <dbReference type="ARBA" id="ARBA00022845"/>
    </source>
</evidence>
<dbReference type="PANTHER" id="PTHR33231:SF1">
    <property type="entry name" value="30S RIBOSOMAL PROTEIN"/>
    <property type="match status" value="1"/>
</dbReference>